<keyword evidence="5" id="KW-0862">Zinc</keyword>
<feature type="binding site" evidence="5">
    <location>
        <position position="332"/>
    </location>
    <ligand>
        <name>Zn(2+)</name>
        <dbReference type="ChEBI" id="CHEBI:29105"/>
    </ligand>
</feature>
<dbReference type="SMART" id="SM00368">
    <property type="entry name" value="LRR_RI"/>
    <property type="match status" value="3"/>
</dbReference>
<feature type="chain" id="PRO_5032518393" description="Hemolysin III" evidence="7">
    <location>
        <begin position="20"/>
        <end position="386"/>
    </location>
</feature>
<gene>
    <name evidence="8" type="ORF">PGLA1383_LOCUS6909</name>
</gene>
<organism evidence="8 9">
    <name type="scientific">Polarella glacialis</name>
    <name type="common">Dinoflagellate</name>
    <dbReference type="NCBI Taxonomy" id="89957"/>
    <lineage>
        <taxon>Eukaryota</taxon>
        <taxon>Sar</taxon>
        <taxon>Alveolata</taxon>
        <taxon>Dinophyceae</taxon>
        <taxon>Suessiales</taxon>
        <taxon>Suessiaceae</taxon>
        <taxon>Polarella</taxon>
    </lineage>
</organism>
<evidence type="ECO:0000313" key="9">
    <source>
        <dbReference type="Proteomes" id="UP000654075"/>
    </source>
</evidence>
<comment type="subcellular location">
    <subcellularLocation>
        <location evidence="1">Membrane</location>
        <topology evidence="1">Multi-pass membrane protein</topology>
    </subcellularLocation>
</comment>
<dbReference type="Gene3D" id="3.80.10.10">
    <property type="entry name" value="Ribonuclease Inhibitor"/>
    <property type="match status" value="1"/>
</dbReference>
<evidence type="ECO:0000256" key="5">
    <source>
        <dbReference type="PIRSR" id="PIRSR604254-1"/>
    </source>
</evidence>
<name>A0A813DR37_POLGL</name>
<feature type="transmembrane region" description="Helical" evidence="6">
    <location>
        <begin position="329"/>
        <end position="350"/>
    </location>
</feature>
<dbReference type="PANTHER" id="PTHR20855:SF3">
    <property type="entry name" value="LD03007P"/>
    <property type="match status" value="1"/>
</dbReference>
<evidence type="ECO:0000313" key="8">
    <source>
        <dbReference type="EMBL" id="CAE8588095.1"/>
    </source>
</evidence>
<evidence type="ECO:0000256" key="6">
    <source>
        <dbReference type="SAM" id="Phobius"/>
    </source>
</evidence>
<dbReference type="OMA" id="CERHKVE"/>
<keyword evidence="3 6" id="KW-1133">Transmembrane helix</keyword>
<keyword evidence="7" id="KW-0732">Signal</keyword>
<evidence type="ECO:0008006" key="10">
    <source>
        <dbReference type="Google" id="ProtNLM"/>
    </source>
</evidence>
<dbReference type="SUPFAM" id="SSF52047">
    <property type="entry name" value="RNI-like"/>
    <property type="match status" value="1"/>
</dbReference>
<keyword evidence="9" id="KW-1185">Reference proteome</keyword>
<accession>A0A813DR37</accession>
<keyword evidence="2 6" id="KW-0812">Transmembrane</keyword>
<feature type="transmembrane region" description="Helical" evidence="6">
    <location>
        <begin position="208"/>
        <end position="232"/>
    </location>
</feature>
<feature type="binding site" evidence="5">
    <location>
        <position position="328"/>
    </location>
    <ligand>
        <name>Zn(2+)</name>
        <dbReference type="ChEBI" id="CHEBI:29105"/>
    </ligand>
</feature>
<proteinExistence type="predicted"/>
<protein>
    <recommendedName>
        <fullName evidence="10">Hemolysin III</fullName>
    </recommendedName>
</protein>
<dbReference type="AlphaFoldDB" id="A0A813DR37"/>
<dbReference type="PANTHER" id="PTHR20855">
    <property type="entry name" value="ADIPOR/PROGESTIN RECEPTOR-RELATED"/>
    <property type="match status" value="1"/>
</dbReference>
<dbReference type="EMBL" id="CAJNNV010002935">
    <property type="protein sequence ID" value="CAE8588095.1"/>
    <property type="molecule type" value="Genomic_DNA"/>
</dbReference>
<sequence length="386" mass="42521">MCFCLQLLCRGVRLAGLQSLDVSGCSLGHSGILLIASLLRHHQCQLTLLDISNQPVSAAGMREIGSALLPLLSLQSLQMNSCGLGDDGGEILVNVIRDLAYVSHNMTKIDAGNNFIGFKVCTLLSKAAAQIGLLISLDGNRILDELCNAGSHLLGFILSILGSGFLMHRVRHKEDYVIFYMAIYCLSLSIMYLSSALYHSFFDQGHEVVHIFAVLDYTGIFLLIAGSYSPFLGILFHGETWARLLLGAMWAVAITGMCSAAFYTGPHQQELRIVLYVGMGWTILTCIWPLTVKLGLHGTVLLFGGGVLYTAGLPWFVRKHHTFDIPDHTIWHLFVVAASIVHYLCIYWYVAGEPKHVGDSIEDFEESIDGDSLLLDPGWRELRMTT</sequence>
<feature type="transmembrane region" description="Helical" evidence="6">
    <location>
        <begin position="178"/>
        <end position="202"/>
    </location>
</feature>
<evidence type="ECO:0000256" key="3">
    <source>
        <dbReference type="ARBA" id="ARBA00022989"/>
    </source>
</evidence>
<dbReference type="InterPro" id="IPR032675">
    <property type="entry name" value="LRR_dom_sf"/>
</dbReference>
<evidence type="ECO:0000256" key="7">
    <source>
        <dbReference type="SAM" id="SignalP"/>
    </source>
</evidence>
<feature type="transmembrane region" description="Helical" evidence="6">
    <location>
        <begin position="244"/>
        <end position="265"/>
    </location>
</feature>
<feature type="transmembrane region" description="Helical" evidence="6">
    <location>
        <begin position="271"/>
        <end position="292"/>
    </location>
</feature>
<keyword evidence="5" id="KW-0479">Metal-binding</keyword>
<evidence type="ECO:0000256" key="4">
    <source>
        <dbReference type="ARBA" id="ARBA00023136"/>
    </source>
</evidence>
<feature type="transmembrane region" description="Helical" evidence="6">
    <location>
        <begin position="299"/>
        <end position="317"/>
    </location>
</feature>
<dbReference type="OrthoDB" id="186812at2759"/>
<reference evidence="8" key="1">
    <citation type="submission" date="2021-02" db="EMBL/GenBank/DDBJ databases">
        <authorList>
            <person name="Dougan E. K."/>
            <person name="Rhodes N."/>
            <person name="Thang M."/>
            <person name="Chan C."/>
        </authorList>
    </citation>
    <scope>NUCLEOTIDE SEQUENCE</scope>
</reference>
<feature type="signal peptide" evidence="7">
    <location>
        <begin position="1"/>
        <end position="19"/>
    </location>
</feature>
<dbReference type="GO" id="GO:0046872">
    <property type="term" value="F:metal ion binding"/>
    <property type="evidence" value="ECO:0007669"/>
    <property type="project" value="UniProtKB-KW"/>
</dbReference>
<feature type="binding site" evidence="5">
    <location>
        <position position="199"/>
    </location>
    <ligand>
        <name>Zn(2+)</name>
        <dbReference type="ChEBI" id="CHEBI:29105"/>
    </ligand>
</feature>
<dbReference type="Pfam" id="PF03006">
    <property type="entry name" value="HlyIII"/>
    <property type="match status" value="1"/>
</dbReference>
<dbReference type="InterPro" id="IPR004254">
    <property type="entry name" value="AdipoR/HlyIII-related"/>
</dbReference>
<feature type="transmembrane region" description="Helical" evidence="6">
    <location>
        <begin position="149"/>
        <end position="166"/>
    </location>
</feature>
<comment type="caution">
    <text evidence="8">The sequence shown here is derived from an EMBL/GenBank/DDBJ whole genome shotgun (WGS) entry which is preliminary data.</text>
</comment>
<keyword evidence="4 6" id="KW-0472">Membrane</keyword>
<evidence type="ECO:0000256" key="2">
    <source>
        <dbReference type="ARBA" id="ARBA00022692"/>
    </source>
</evidence>
<dbReference type="GO" id="GO:0016020">
    <property type="term" value="C:membrane"/>
    <property type="evidence" value="ECO:0007669"/>
    <property type="project" value="UniProtKB-SubCell"/>
</dbReference>
<evidence type="ECO:0000256" key="1">
    <source>
        <dbReference type="ARBA" id="ARBA00004141"/>
    </source>
</evidence>
<dbReference type="Proteomes" id="UP000654075">
    <property type="component" value="Unassembled WGS sequence"/>
</dbReference>